<evidence type="ECO:0000256" key="1">
    <source>
        <dbReference type="SAM" id="Phobius"/>
    </source>
</evidence>
<evidence type="ECO:0000256" key="2">
    <source>
        <dbReference type="SAM" id="SignalP"/>
    </source>
</evidence>
<feature type="chain" id="PRO_5042035344" description="Phospholipase B-like" evidence="2">
    <location>
        <begin position="17"/>
        <end position="396"/>
    </location>
</feature>
<name>A0AAD3D8U9_9STRA</name>
<keyword evidence="1" id="KW-1133">Transmembrane helix</keyword>
<keyword evidence="2" id="KW-0732">Signal</keyword>
<sequence length="396" mass="44324">MKLFSAPLLLAASAAAADVMFTPVNDVTSHSKILLDVVEMQDLIDAGSKDEAMTIYTEGKYRKDKGKTVQMMAQKDWVAAGLEDTTDNDNFASLFRQDHIDSTNTYLETYNMDAMNCDGSFANESEDMCKISAKKNLICTALSYSLYEGISSIQYGNEKNWDELFAFWHGVYDETVDSRVGKGGPYGVQISRDNDFQTDFHVQAMEAAIDGQKAYKNGVLKDQEKLKDAYDSFAKANLATFAQATIKYSKQFEDPENSAKQDNKWGEGYTYFRCGAGLMRGELASYIDWLLDPRKYDAAHADRGTSNGNTVCKILKKMLSLPEIGQGIQVSDLNVEAYFPDIKEQCEIETFDHAEGAFFSSKKSGNVRTWIPVVSFILVCSIYVIGYFKITRAKKE</sequence>
<evidence type="ECO:0000313" key="3">
    <source>
        <dbReference type="EMBL" id="GFH59948.1"/>
    </source>
</evidence>
<comment type="caution">
    <text evidence="3">The sequence shown here is derived from an EMBL/GenBank/DDBJ whole genome shotgun (WGS) entry which is preliminary data.</text>
</comment>
<proteinExistence type="predicted"/>
<keyword evidence="4" id="KW-1185">Reference proteome</keyword>
<feature type="signal peptide" evidence="2">
    <location>
        <begin position="1"/>
        <end position="16"/>
    </location>
</feature>
<protein>
    <recommendedName>
        <fullName evidence="5">Phospholipase B-like</fullName>
    </recommendedName>
</protein>
<dbReference type="Pfam" id="PF07692">
    <property type="entry name" value="Fea1"/>
    <property type="match status" value="1"/>
</dbReference>
<accession>A0AAD3D8U9</accession>
<keyword evidence="1" id="KW-0472">Membrane</keyword>
<organism evidence="3 4">
    <name type="scientific">Chaetoceros tenuissimus</name>
    <dbReference type="NCBI Taxonomy" id="426638"/>
    <lineage>
        <taxon>Eukaryota</taxon>
        <taxon>Sar</taxon>
        <taxon>Stramenopiles</taxon>
        <taxon>Ochrophyta</taxon>
        <taxon>Bacillariophyta</taxon>
        <taxon>Coscinodiscophyceae</taxon>
        <taxon>Chaetocerotophycidae</taxon>
        <taxon>Chaetocerotales</taxon>
        <taxon>Chaetocerotaceae</taxon>
        <taxon>Chaetoceros</taxon>
    </lineage>
</organism>
<evidence type="ECO:0000313" key="4">
    <source>
        <dbReference type="Proteomes" id="UP001054902"/>
    </source>
</evidence>
<dbReference type="InterPro" id="IPR011643">
    <property type="entry name" value="HCR1"/>
</dbReference>
<dbReference type="AlphaFoldDB" id="A0AAD3D8U9"/>
<evidence type="ECO:0008006" key="5">
    <source>
        <dbReference type="Google" id="ProtNLM"/>
    </source>
</evidence>
<feature type="transmembrane region" description="Helical" evidence="1">
    <location>
        <begin position="370"/>
        <end position="390"/>
    </location>
</feature>
<dbReference type="Proteomes" id="UP001054902">
    <property type="component" value="Unassembled WGS sequence"/>
</dbReference>
<reference evidence="3 4" key="1">
    <citation type="journal article" date="2021" name="Sci. Rep.">
        <title>The genome of the diatom Chaetoceros tenuissimus carries an ancient integrated fragment of an extant virus.</title>
        <authorList>
            <person name="Hongo Y."/>
            <person name="Kimura K."/>
            <person name="Takaki Y."/>
            <person name="Yoshida Y."/>
            <person name="Baba S."/>
            <person name="Kobayashi G."/>
            <person name="Nagasaki K."/>
            <person name="Hano T."/>
            <person name="Tomaru Y."/>
        </authorList>
    </citation>
    <scope>NUCLEOTIDE SEQUENCE [LARGE SCALE GENOMIC DNA]</scope>
    <source>
        <strain evidence="3 4">NIES-3715</strain>
    </source>
</reference>
<keyword evidence="1" id="KW-0812">Transmembrane</keyword>
<dbReference type="EMBL" id="BLLK01000069">
    <property type="protein sequence ID" value="GFH59948.1"/>
    <property type="molecule type" value="Genomic_DNA"/>
</dbReference>
<gene>
    <name evidence="3" type="ORF">CTEN210_16424</name>
</gene>